<gene>
    <name evidence="1" type="ORF">PVAND_002109</name>
</gene>
<reference evidence="1" key="1">
    <citation type="submission" date="2021-03" db="EMBL/GenBank/DDBJ databases">
        <title>Chromosome level genome of the anhydrobiotic midge Polypedilum vanderplanki.</title>
        <authorList>
            <person name="Yoshida Y."/>
            <person name="Kikawada T."/>
            <person name="Gusev O."/>
        </authorList>
    </citation>
    <scope>NUCLEOTIDE SEQUENCE</scope>
    <source>
        <strain evidence="1">NIAS01</strain>
        <tissue evidence="1">Whole body or cell culture</tissue>
    </source>
</reference>
<dbReference type="AlphaFoldDB" id="A0A9J6BQI5"/>
<comment type="caution">
    <text evidence="1">The sequence shown here is derived from an EMBL/GenBank/DDBJ whole genome shotgun (WGS) entry which is preliminary data.</text>
</comment>
<sequence length="161" mass="18704">MATSKTSLNNLHAAFVNIIKNTHENDKINDGLKEEFLRAVKVLSNDAKEINKFEKVFNAFNKIYEDENDFDEHLYSKDNITEFANSFGKVDKNPGLKKKNNKMGFYLYTELGNLMNQFLKAFGCGWYKHTEEEYQELLKNNKDQPQSFYGSTQALNSDETF</sequence>
<evidence type="ECO:0000313" key="1">
    <source>
        <dbReference type="EMBL" id="KAG5671941.1"/>
    </source>
</evidence>
<keyword evidence="2" id="KW-1185">Reference proteome</keyword>
<protein>
    <submittedName>
        <fullName evidence="1">Uncharacterized protein</fullName>
    </submittedName>
</protein>
<organism evidence="1 2">
    <name type="scientific">Polypedilum vanderplanki</name>
    <name type="common">Sleeping chironomid midge</name>
    <dbReference type="NCBI Taxonomy" id="319348"/>
    <lineage>
        <taxon>Eukaryota</taxon>
        <taxon>Metazoa</taxon>
        <taxon>Ecdysozoa</taxon>
        <taxon>Arthropoda</taxon>
        <taxon>Hexapoda</taxon>
        <taxon>Insecta</taxon>
        <taxon>Pterygota</taxon>
        <taxon>Neoptera</taxon>
        <taxon>Endopterygota</taxon>
        <taxon>Diptera</taxon>
        <taxon>Nematocera</taxon>
        <taxon>Chironomoidea</taxon>
        <taxon>Chironomidae</taxon>
        <taxon>Chironominae</taxon>
        <taxon>Polypedilum</taxon>
        <taxon>Polypedilum</taxon>
    </lineage>
</organism>
<accession>A0A9J6BQI5</accession>
<name>A0A9J6BQI5_POLVA</name>
<dbReference type="EMBL" id="JADBJN010000003">
    <property type="protein sequence ID" value="KAG5671941.1"/>
    <property type="molecule type" value="Genomic_DNA"/>
</dbReference>
<dbReference type="Proteomes" id="UP001107558">
    <property type="component" value="Chromosome 3"/>
</dbReference>
<evidence type="ECO:0000313" key="2">
    <source>
        <dbReference type="Proteomes" id="UP001107558"/>
    </source>
</evidence>
<proteinExistence type="predicted"/>